<feature type="region of interest" description="Disordered" evidence="5">
    <location>
        <begin position="140"/>
        <end position="202"/>
    </location>
</feature>
<dbReference type="PROSITE" id="PS50968">
    <property type="entry name" value="BIOTINYL_LIPOYL"/>
    <property type="match status" value="1"/>
</dbReference>
<dbReference type="EC" id="2.3.1.-" evidence="4"/>
<dbReference type="STRING" id="134849.SAMN05443668_12260"/>
<keyword evidence="4 8" id="KW-0808">Transferase</keyword>
<comment type="cofactor">
    <cofactor evidence="1 4">
        <name>(R)-lipoate</name>
        <dbReference type="ChEBI" id="CHEBI:83088"/>
    </cofactor>
</comment>
<dbReference type="SUPFAM" id="SSF52777">
    <property type="entry name" value="CoA-dependent acyltransferases"/>
    <property type="match status" value="1"/>
</dbReference>
<sequence>MARLLRMPEVAANVTEAVLAEWALGVGSSFAAAEMLATVETDKAVVDVPADAGGVLLKTLVAAGETVPVGSPIAVLGDPGEAPADLDAVLAALGVGGRRVFASPLVRRLAAEAGMAVEDLVGTGPGGRVVKRDFERALQARQPAAGPAPPAPAPVPPPGPAPGPRPGPHPPPAPVQLPRPAPASALPPGPARASTPEPDVEREVDVEAAFAAGSLPGSDAERGAGSARHAAAGYREIPHTRMRRAIAARLTASATEAPHFTVRGTARVDDLLELRARLNAVSPAKISITDLVVAAAARAHVDVPELNVVWTPDAVRAYDTVDVAIAVATDDGLVTPVLRGVDRAPISAIATASADLVARARAGRIRPDELVGGTLTVTSLGGYDVEEFAAVLNPPHAAILAVGAAREEPVARDGALTVATVLRVTLTVDHRPVDGVVAARWMAAFLDIVHDPLRILL</sequence>
<feature type="domain" description="Peripheral subunit-binding (PSBD)" evidence="7">
    <location>
        <begin position="101"/>
        <end position="138"/>
    </location>
</feature>
<dbReference type="InterPro" id="IPR011053">
    <property type="entry name" value="Single_hybrid_motif"/>
</dbReference>
<evidence type="ECO:0000256" key="1">
    <source>
        <dbReference type="ARBA" id="ARBA00001938"/>
    </source>
</evidence>
<dbReference type="InterPro" id="IPR000089">
    <property type="entry name" value="Biotin_lipoyl"/>
</dbReference>
<dbReference type="CDD" id="cd06849">
    <property type="entry name" value="lipoyl_domain"/>
    <property type="match status" value="1"/>
</dbReference>
<feature type="domain" description="Lipoyl-binding" evidence="6">
    <location>
        <begin position="2"/>
        <end position="77"/>
    </location>
</feature>
<proteinExistence type="inferred from homology"/>
<organism evidence="8 9">
    <name type="scientific">Cryptosporangium aurantiacum</name>
    <dbReference type="NCBI Taxonomy" id="134849"/>
    <lineage>
        <taxon>Bacteria</taxon>
        <taxon>Bacillati</taxon>
        <taxon>Actinomycetota</taxon>
        <taxon>Actinomycetes</taxon>
        <taxon>Cryptosporangiales</taxon>
        <taxon>Cryptosporangiaceae</taxon>
        <taxon>Cryptosporangium</taxon>
    </lineage>
</organism>
<dbReference type="PROSITE" id="PS51826">
    <property type="entry name" value="PSBD"/>
    <property type="match status" value="1"/>
</dbReference>
<dbReference type="SUPFAM" id="SSF51230">
    <property type="entry name" value="Single hybrid motif"/>
    <property type="match status" value="1"/>
</dbReference>
<feature type="compositionally biased region" description="Pro residues" evidence="5">
    <location>
        <begin position="146"/>
        <end position="190"/>
    </location>
</feature>
<dbReference type="InterPro" id="IPR045257">
    <property type="entry name" value="E2/Pdx1"/>
</dbReference>
<gene>
    <name evidence="8" type="ORF">SAMN05443668_12260</name>
</gene>
<evidence type="ECO:0000313" key="9">
    <source>
        <dbReference type="Proteomes" id="UP000184440"/>
    </source>
</evidence>
<dbReference type="Gene3D" id="4.10.320.10">
    <property type="entry name" value="E3-binding domain"/>
    <property type="match status" value="1"/>
</dbReference>
<evidence type="ECO:0000313" key="8">
    <source>
        <dbReference type="EMBL" id="SHN47322.1"/>
    </source>
</evidence>
<dbReference type="Proteomes" id="UP000184440">
    <property type="component" value="Unassembled WGS sequence"/>
</dbReference>
<evidence type="ECO:0000256" key="4">
    <source>
        <dbReference type="RuleBase" id="RU003423"/>
    </source>
</evidence>
<evidence type="ECO:0000259" key="6">
    <source>
        <dbReference type="PROSITE" id="PS50968"/>
    </source>
</evidence>
<dbReference type="PANTHER" id="PTHR23151">
    <property type="entry name" value="DIHYDROLIPOAMIDE ACETYL/SUCCINYL-TRANSFERASE-RELATED"/>
    <property type="match status" value="1"/>
</dbReference>
<dbReference type="InterPro" id="IPR004167">
    <property type="entry name" value="PSBD"/>
</dbReference>
<protein>
    <recommendedName>
        <fullName evidence="4">Dihydrolipoamide acetyltransferase component of pyruvate dehydrogenase complex</fullName>
        <ecNumber evidence="4">2.3.1.-</ecNumber>
    </recommendedName>
</protein>
<dbReference type="GO" id="GO:0016746">
    <property type="term" value="F:acyltransferase activity"/>
    <property type="evidence" value="ECO:0007669"/>
    <property type="project" value="UniProtKB-KW"/>
</dbReference>
<dbReference type="Gene3D" id="3.30.559.10">
    <property type="entry name" value="Chloramphenicol acetyltransferase-like domain"/>
    <property type="match status" value="1"/>
</dbReference>
<keyword evidence="3 4" id="KW-0450">Lipoyl</keyword>
<dbReference type="RefSeq" id="WP_073265060.1">
    <property type="nucleotide sequence ID" value="NZ_FRCS01000022.1"/>
</dbReference>
<reference evidence="8 9" key="1">
    <citation type="submission" date="2016-11" db="EMBL/GenBank/DDBJ databases">
        <authorList>
            <person name="Jaros S."/>
            <person name="Januszkiewicz K."/>
            <person name="Wedrychowicz H."/>
        </authorList>
    </citation>
    <scope>NUCLEOTIDE SEQUENCE [LARGE SCALE GENOMIC DNA]</scope>
    <source>
        <strain evidence="8 9">DSM 46144</strain>
    </source>
</reference>
<dbReference type="OrthoDB" id="9805770at2"/>
<dbReference type="InterPro" id="IPR001078">
    <property type="entry name" value="2-oxoacid_DH_actylTfrase"/>
</dbReference>
<evidence type="ECO:0000256" key="5">
    <source>
        <dbReference type="SAM" id="MobiDB-lite"/>
    </source>
</evidence>
<dbReference type="GO" id="GO:0045254">
    <property type="term" value="C:pyruvate dehydrogenase complex"/>
    <property type="evidence" value="ECO:0007669"/>
    <property type="project" value="InterPro"/>
</dbReference>
<evidence type="ECO:0000259" key="7">
    <source>
        <dbReference type="PROSITE" id="PS51826"/>
    </source>
</evidence>
<dbReference type="EMBL" id="FRCS01000022">
    <property type="protein sequence ID" value="SHN47322.1"/>
    <property type="molecule type" value="Genomic_DNA"/>
</dbReference>
<dbReference type="AlphaFoldDB" id="A0A1M7RMJ2"/>
<keyword evidence="9" id="KW-1185">Reference proteome</keyword>
<dbReference type="SUPFAM" id="SSF47005">
    <property type="entry name" value="Peripheral subunit-binding domain of 2-oxo acid dehydrogenase complex"/>
    <property type="match status" value="1"/>
</dbReference>
<dbReference type="Pfam" id="PF00364">
    <property type="entry name" value="Biotin_lipoyl"/>
    <property type="match status" value="1"/>
</dbReference>
<evidence type="ECO:0000256" key="2">
    <source>
        <dbReference type="ARBA" id="ARBA00007317"/>
    </source>
</evidence>
<comment type="similarity">
    <text evidence="2 4">Belongs to the 2-oxoacid dehydrogenase family.</text>
</comment>
<dbReference type="Pfam" id="PF00198">
    <property type="entry name" value="2-oxoacid_dh"/>
    <property type="match status" value="1"/>
</dbReference>
<keyword evidence="8" id="KW-0670">Pyruvate</keyword>
<dbReference type="Pfam" id="PF02817">
    <property type="entry name" value="E3_binding"/>
    <property type="match status" value="1"/>
</dbReference>
<dbReference type="PANTHER" id="PTHR23151:SF90">
    <property type="entry name" value="DIHYDROLIPOYLLYSINE-RESIDUE ACETYLTRANSFERASE COMPONENT OF PYRUVATE DEHYDROGENASE COMPLEX, MITOCHONDRIAL-RELATED"/>
    <property type="match status" value="1"/>
</dbReference>
<dbReference type="InterPro" id="IPR036625">
    <property type="entry name" value="E3-bd_dom_sf"/>
</dbReference>
<dbReference type="Gene3D" id="2.40.50.100">
    <property type="match status" value="1"/>
</dbReference>
<accession>A0A1M7RMJ2</accession>
<dbReference type="InterPro" id="IPR023213">
    <property type="entry name" value="CAT-like_dom_sf"/>
</dbReference>
<dbReference type="GO" id="GO:0006086">
    <property type="term" value="P:pyruvate decarboxylation to acetyl-CoA"/>
    <property type="evidence" value="ECO:0007669"/>
    <property type="project" value="InterPro"/>
</dbReference>
<evidence type="ECO:0000256" key="3">
    <source>
        <dbReference type="ARBA" id="ARBA00022823"/>
    </source>
</evidence>
<keyword evidence="4" id="KW-0012">Acyltransferase</keyword>
<name>A0A1M7RMJ2_9ACTN</name>